<feature type="modified residue" description="4-aspartylphosphate" evidence="3">
    <location>
        <position position="94"/>
    </location>
</feature>
<feature type="region of interest" description="Disordered" evidence="4">
    <location>
        <begin position="1"/>
        <end position="40"/>
    </location>
</feature>
<dbReference type="PROSITE" id="PS50043">
    <property type="entry name" value="HTH_LUXR_2"/>
    <property type="match status" value="1"/>
</dbReference>
<dbReference type="GO" id="GO:0006355">
    <property type="term" value="P:regulation of DNA-templated transcription"/>
    <property type="evidence" value="ECO:0007669"/>
    <property type="project" value="InterPro"/>
</dbReference>
<dbReference type="InterPro" id="IPR011006">
    <property type="entry name" value="CheY-like_superfamily"/>
</dbReference>
<evidence type="ECO:0000313" key="8">
    <source>
        <dbReference type="Proteomes" id="UP000593765"/>
    </source>
</evidence>
<dbReference type="PRINTS" id="PR00038">
    <property type="entry name" value="HTHLUXR"/>
</dbReference>
<dbReference type="PROSITE" id="PS00622">
    <property type="entry name" value="HTH_LUXR_1"/>
    <property type="match status" value="1"/>
</dbReference>
<feature type="domain" description="HTH luxR-type" evidence="5">
    <location>
        <begin position="185"/>
        <end position="250"/>
    </location>
</feature>
<dbReference type="InterPro" id="IPR016032">
    <property type="entry name" value="Sig_transdc_resp-reg_C-effctor"/>
</dbReference>
<dbReference type="Proteomes" id="UP000593765">
    <property type="component" value="Chromosome"/>
</dbReference>
<dbReference type="Gene3D" id="3.40.50.2300">
    <property type="match status" value="1"/>
</dbReference>
<accession>A0A7M2WVT4</accession>
<keyword evidence="1 3" id="KW-0597">Phosphoprotein</keyword>
<evidence type="ECO:0000256" key="1">
    <source>
        <dbReference type="ARBA" id="ARBA00022553"/>
    </source>
</evidence>
<dbReference type="PROSITE" id="PS50110">
    <property type="entry name" value="RESPONSE_REGULATORY"/>
    <property type="match status" value="1"/>
</dbReference>
<dbReference type="AlphaFoldDB" id="A0A7M2WVT4"/>
<dbReference type="Pfam" id="PF00196">
    <property type="entry name" value="GerE"/>
    <property type="match status" value="1"/>
</dbReference>
<dbReference type="InterPro" id="IPR039420">
    <property type="entry name" value="WalR-like"/>
</dbReference>
<dbReference type="PANTHER" id="PTHR43214">
    <property type="entry name" value="TWO-COMPONENT RESPONSE REGULATOR"/>
    <property type="match status" value="1"/>
</dbReference>
<keyword evidence="8" id="KW-1185">Reference proteome</keyword>
<evidence type="ECO:0000259" key="6">
    <source>
        <dbReference type="PROSITE" id="PS50110"/>
    </source>
</evidence>
<evidence type="ECO:0000313" key="7">
    <source>
        <dbReference type="EMBL" id="QOV88961.1"/>
    </source>
</evidence>
<dbReference type="EMBL" id="CP063458">
    <property type="protein sequence ID" value="QOV88961.1"/>
    <property type="molecule type" value="Genomic_DNA"/>
</dbReference>
<organism evidence="7 8">
    <name type="scientific">Humisphaera borealis</name>
    <dbReference type="NCBI Taxonomy" id="2807512"/>
    <lineage>
        <taxon>Bacteria</taxon>
        <taxon>Pseudomonadati</taxon>
        <taxon>Planctomycetota</taxon>
        <taxon>Phycisphaerae</taxon>
        <taxon>Tepidisphaerales</taxon>
        <taxon>Tepidisphaeraceae</taxon>
        <taxon>Humisphaera</taxon>
    </lineage>
</organism>
<feature type="compositionally biased region" description="Low complexity" evidence="4">
    <location>
        <begin position="1"/>
        <end position="28"/>
    </location>
</feature>
<dbReference type="RefSeq" id="WP_206291972.1">
    <property type="nucleotide sequence ID" value="NZ_CP063458.1"/>
</dbReference>
<evidence type="ECO:0000256" key="4">
    <source>
        <dbReference type="SAM" id="MobiDB-lite"/>
    </source>
</evidence>
<sequence>MPAKKPSAASARTARSKATAAAPTVATAETNGKAEKSSSSKRRIFIVDDHPIVRQGLVQLINKEPDMEVVGEGEDVYESIRAIRTASPDLCLVDVSLKSGDGLELMKEIKSSNPEQAVLILSMHDEKLYAERALRAGARGYIMKQEPPQVLVNAIRNVLAGEIYVSPNMGATLLHRMVGSKTASNLTPMDRLTDRELEVFRMIGAGMRVRDIAEKLFLSAKTIEAHREHIKEKLGLKTSAELLRFAIRNTPDSN</sequence>
<proteinExistence type="predicted"/>
<evidence type="ECO:0000259" key="5">
    <source>
        <dbReference type="PROSITE" id="PS50043"/>
    </source>
</evidence>
<dbReference type="GO" id="GO:0000160">
    <property type="term" value="P:phosphorelay signal transduction system"/>
    <property type="evidence" value="ECO:0007669"/>
    <property type="project" value="InterPro"/>
</dbReference>
<dbReference type="Pfam" id="PF00072">
    <property type="entry name" value="Response_reg"/>
    <property type="match status" value="1"/>
</dbReference>
<dbReference type="SMART" id="SM00421">
    <property type="entry name" value="HTH_LUXR"/>
    <property type="match status" value="1"/>
</dbReference>
<name>A0A7M2WVT4_9BACT</name>
<evidence type="ECO:0000256" key="2">
    <source>
        <dbReference type="ARBA" id="ARBA00023125"/>
    </source>
</evidence>
<dbReference type="PANTHER" id="PTHR43214:SF43">
    <property type="entry name" value="TWO-COMPONENT RESPONSE REGULATOR"/>
    <property type="match status" value="1"/>
</dbReference>
<feature type="domain" description="Response regulatory" evidence="6">
    <location>
        <begin position="43"/>
        <end position="159"/>
    </location>
</feature>
<evidence type="ECO:0000256" key="3">
    <source>
        <dbReference type="PROSITE-ProRule" id="PRU00169"/>
    </source>
</evidence>
<dbReference type="GO" id="GO:0003677">
    <property type="term" value="F:DNA binding"/>
    <property type="evidence" value="ECO:0007669"/>
    <property type="project" value="UniProtKB-KW"/>
</dbReference>
<reference evidence="7 8" key="1">
    <citation type="submission" date="2020-10" db="EMBL/GenBank/DDBJ databases">
        <title>Wide distribution of Phycisphaera-like planctomycetes from WD2101 soil group in peatlands and genome analysis of the first cultivated representative.</title>
        <authorList>
            <person name="Dedysh S.N."/>
            <person name="Beletsky A.V."/>
            <person name="Ivanova A."/>
            <person name="Kulichevskaya I.S."/>
            <person name="Suzina N.E."/>
            <person name="Philippov D.A."/>
            <person name="Rakitin A.L."/>
            <person name="Mardanov A.V."/>
            <person name="Ravin N.V."/>
        </authorList>
    </citation>
    <scope>NUCLEOTIDE SEQUENCE [LARGE SCALE GENOMIC DNA]</scope>
    <source>
        <strain evidence="7 8">M1803</strain>
    </source>
</reference>
<protein>
    <submittedName>
        <fullName evidence="7">Response regulator transcription factor</fullName>
    </submittedName>
</protein>
<dbReference type="CDD" id="cd06170">
    <property type="entry name" value="LuxR_C_like"/>
    <property type="match status" value="1"/>
</dbReference>
<dbReference type="InterPro" id="IPR058245">
    <property type="entry name" value="NreC/VraR/RcsB-like_REC"/>
</dbReference>
<dbReference type="SUPFAM" id="SSF46894">
    <property type="entry name" value="C-terminal effector domain of the bipartite response regulators"/>
    <property type="match status" value="1"/>
</dbReference>
<dbReference type="SMART" id="SM00448">
    <property type="entry name" value="REC"/>
    <property type="match status" value="1"/>
</dbReference>
<dbReference type="InterPro" id="IPR000792">
    <property type="entry name" value="Tscrpt_reg_LuxR_C"/>
</dbReference>
<gene>
    <name evidence="7" type="ORF">IPV69_22470</name>
</gene>
<dbReference type="InterPro" id="IPR001789">
    <property type="entry name" value="Sig_transdc_resp-reg_receiver"/>
</dbReference>
<dbReference type="CDD" id="cd17535">
    <property type="entry name" value="REC_NarL-like"/>
    <property type="match status" value="1"/>
</dbReference>
<dbReference type="SUPFAM" id="SSF52172">
    <property type="entry name" value="CheY-like"/>
    <property type="match status" value="1"/>
</dbReference>
<dbReference type="KEGG" id="hbs:IPV69_22470"/>
<keyword evidence="2" id="KW-0238">DNA-binding</keyword>